<dbReference type="PROSITE" id="PS51257">
    <property type="entry name" value="PROKAR_LIPOPROTEIN"/>
    <property type="match status" value="1"/>
</dbReference>
<feature type="chain" id="PRO_5045663169" evidence="1">
    <location>
        <begin position="23"/>
        <end position="273"/>
    </location>
</feature>
<proteinExistence type="predicted"/>
<gene>
    <name evidence="2" type="ORF">SNE25_12485</name>
</gene>
<dbReference type="Proteomes" id="UP001324380">
    <property type="component" value="Chromosome"/>
</dbReference>
<dbReference type="EMBL" id="CP139558">
    <property type="protein sequence ID" value="WPU96336.1"/>
    <property type="molecule type" value="Genomic_DNA"/>
</dbReference>
<keyword evidence="1" id="KW-0732">Signal</keyword>
<feature type="signal peptide" evidence="1">
    <location>
        <begin position="1"/>
        <end position="22"/>
    </location>
</feature>
<dbReference type="Pfam" id="PF14054">
    <property type="entry name" value="DUF4249"/>
    <property type="match status" value="1"/>
</dbReference>
<protein>
    <submittedName>
        <fullName evidence="2">DUF4249 domain-containing protein</fullName>
    </submittedName>
</protein>
<dbReference type="InterPro" id="IPR025345">
    <property type="entry name" value="DUF4249"/>
</dbReference>
<accession>A0ABZ0TUB1</accession>
<evidence type="ECO:0000313" key="2">
    <source>
        <dbReference type="EMBL" id="WPU96336.1"/>
    </source>
</evidence>
<organism evidence="2 3">
    <name type="scientific">Mucilaginibacter sabulilitoris</name>
    <dbReference type="NCBI Taxonomy" id="1173583"/>
    <lineage>
        <taxon>Bacteria</taxon>
        <taxon>Pseudomonadati</taxon>
        <taxon>Bacteroidota</taxon>
        <taxon>Sphingobacteriia</taxon>
        <taxon>Sphingobacteriales</taxon>
        <taxon>Sphingobacteriaceae</taxon>
        <taxon>Mucilaginibacter</taxon>
    </lineage>
</organism>
<evidence type="ECO:0000256" key="1">
    <source>
        <dbReference type="SAM" id="SignalP"/>
    </source>
</evidence>
<dbReference type="RefSeq" id="WP_321565435.1">
    <property type="nucleotide sequence ID" value="NZ_CP139558.1"/>
</dbReference>
<reference evidence="2 3" key="1">
    <citation type="submission" date="2023-11" db="EMBL/GenBank/DDBJ databases">
        <title>Analysis of the Genomes of Mucilaginibacter gossypii cycad 4 and M. sabulilitoris SNA2: microbes with the potential for plant growth promotion.</title>
        <authorList>
            <person name="Hirsch A.M."/>
            <person name="Humm E."/>
            <person name="Rubbi M."/>
            <person name="Del Vecchio G."/>
            <person name="Ha S.M."/>
            <person name="Pellegrini M."/>
            <person name="Gunsalus R.P."/>
        </authorList>
    </citation>
    <scope>NUCLEOTIDE SEQUENCE [LARGE SCALE GENOMIC DNA]</scope>
    <source>
        <strain evidence="2 3">SNA2</strain>
    </source>
</reference>
<name>A0ABZ0TUB1_9SPHI</name>
<sequence length="273" mass="29964">MHITRFSALFILLAVFSSCEKAIDLKLENSDPKYVIEGTVTNEAGGAKVLLSQSKKFTDDNTFIGVSGGQVSVEADGTVYQFEATGTGVYQNTALTGIPGHTYHLKVKLNDKTFTSASTMPQPVSLDSIYVVNDEFATNKDGSKMRLATVKYKDPADIQNYYRFVQYIDNKKEKTVFVDEDEFTNGQTVNSRLNYDNDNEDPAREIRAGKQLMVEMQCIDAAVYKYFFSLTTGASGDGNNAAPSNPMSNISGGGLGYFSAYTVTRKTLTVPQN</sequence>
<keyword evidence="3" id="KW-1185">Reference proteome</keyword>
<evidence type="ECO:0000313" key="3">
    <source>
        <dbReference type="Proteomes" id="UP001324380"/>
    </source>
</evidence>